<comment type="caution">
    <text evidence="2">The sequence shown here is derived from an EMBL/GenBank/DDBJ whole genome shotgun (WGS) entry which is preliminary data.</text>
</comment>
<dbReference type="InterPro" id="IPR011429">
    <property type="entry name" value="Cyt_c_Planctomycete-type"/>
</dbReference>
<dbReference type="AlphaFoldDB" id="A0A0W8G110"/>
<reference evidence="2" key="1">
    <citation type="journal article" date="2015" name="Proc. Natl. Acad. Sci. U.S.A.">
        <title>Networks of energetic and metabolic interactions define dynamics in microbial communities.</title>
        <authorList>
            <person name="Embree M."/>
            <person name="Liu J.K."/>
            <person name="Al-Bassam M.M."/>
            <person name="Zengler K."/>
        </authorList>
    </citation>
    <scope>NUCLEOTIDE SEQUENCE</scope>
</reference>
<protein>
    <recommendedName>
        <fullName evidence="1">Cytochrome C Planctomycete-type domain-containing protein</fullName>
    </recommendedName>
</protein>
<dbReference type="GO" id="GO:0009055">
    <property type="term" value="F:electron transfer activity"/>
    <property type="evidence" value="ECO:0007669"/>
    <property type="project" value="InterPro"/>
</dbReference>
<dbReference type="Pfam" id="PF07635">
    <property type="entry name" value="PSCyt1"/>
    <property type="match status" value="1"/>
</dbReference>
<dbReference type="GO" id="GO:0020037">
    <property type="term" value="F:heme binding"/>
    <property type="evidence" value="ECO:0007669"/>
    <property type="project" value="InterPro"/>
</dbReference>
<dbReference type="SUPFAM" id="SSF46626">
    <property type="entry name" value="Cytochrome c"/>
    <property type="match status" value="1"/>
</dbReference>
<dbReference type="PROSITE" id="PS51257">
    <property type="entry name" value="PROKAR_LIPOPROTEIN"/>
    <property type="match status" value="1"/>
</dbReference>
<name>A0A0W8G110_9ZZZZ</name>
<sequence length="142" mass="15250">MNFYNKIILSGISILFFIMLISGCDDTITSDELDKRVIPDSNIDYYTHIQPIFSVKCASSFCHDDGTRAGGLSLTSYGNATADLSIVFPGDPSVSKLVWAIEGTGGTQPMPPPGSAPPLTENQIKGIKTWIEEGARPGANRP</sequence>
<dbReference type="InterPro" id="IPR036909">
    <property type="entry name" value="Cyt_c-like_dom_sf"/>
</dbReference>
<proteinExistence type="predicted"/>
<dbReference type="PANTHER" id="PTHR35889:SF3">
    <property type="entry name" value="F-BOX DOMAIN-CONTAINING PROTEIN"/>
    <property type="match status" value="1"/>
</dbReference>
<feature type="domain" description="Cytochrome C Planctomycete-type" evidence="1">
    <location>
        <begin position="62"/>
        <end position="114"/>
    </location>
</feature>
<dbReference type="EMBL" id="LNQE01000398">
    <property type="protein sequence ID" value="KUG26839.1"/>
    <property type="molecule type" value="Genomic_DNA"/>
</dbReference>
<evidence type="ECO:0000259" key="1">
    <source>
        <dbReference type="Pfam" id="PF07635"/>
    </source>
</evidence>
<dbReference type="PANTHER" id="PTHR35889">
    <property type="entry name" value="CYCLOINULO-OLIGOSACCHARIDE FRUCTANOTRANSFERASE-RELATED"/>
    <property type="match status" value="1"/>
</dbReference>
<gene>
    <name evidence="2" type="ORF">ASZ90_003317</name>
</gene>
<evidence type="ECO:0000313" key="2">
    <source>
        <dbReference type="EMBL" id="KUG26839.1"/>
    </source>
</evidence>
<accession>A0A0W8G110</accession>
<organism evidence="2">
    <name type="scientific">hydrocarbon metagenome</name>
    <dbReference type="NCBI Taxonomy" id="938273"/>
    <lineage>
        <taxon>unclassified sequences</taxon>
        <taxon>metagenomes</taxon>
        <taxon>ecological metagenomes</taxon>
    </lineage>
</organism>